<name>A0A318KUW9_9FIRM</name>
<evidence type="ECO:0000313" key="3">
    <source>
        <dbReference type="Proteomes" id="UP000247612"/>
    </source>
</evidence>
<evidence type="ECO:0000313" key="1">
    <source>
        <dbReference type="EMBL" id="MDY5166868.1"/>
    </source>
</evidence>
<dbReference type="Pfam" id="PF11007">
    <property type="entry name" value="CotJA"/>
    <property type="match status" value="1"/>
</dbReference>
<dbReference type="GeneID" id="94441710"/>
<gene>
    <name evidence="2" type="ORF">DES51_101316</name>
    <name evidence="1" type="ORF">MQE39_01850</name>
</gene>
<dbReference type="RefSeq" id="WP_022936620.1">
    <property type="nucleotide sequence ID" value="NZ_BAABZA010000001.1"/>
</dbReference>
<proteinExistence type="predicted"/>
<dbReference type="EMBL" id="QJKH01000001">
    <property type="protein sequence ID" value="PXX81704.1"/>
    <property type="molecule type" value="Genomic_DNA"/>
</dbReference>
<dbReference type="AlphaFoldDB" id="A0A318KUW9"/>
<dbReference type="InterPro" id="IPR020256">
    <property type="entry name" value="Spore_coat_CotJA"/>
</dbReference>
<sequence length="60" mass="6916">MNNYRGRVCDGRPMAMAYVRKQPWRRIYKSEVALQRGTLFNDLDKPFKGYKIGGCGCNGK</sequence>
<protein>
    <submittedName>
        <fullName evidence="1">Spore coat associated protein CotJA</fullName>
    </submittedName>
    <submittedName>
        <fullName evidence="2">Spore coat associated protein JA (CotJA)</fullName>
    </submittedName>
</protein>
<dbReference type="EMBL" id="JALDAW010000008">
    <property type="protein sequence ID" value="MDY5166868.1"/>
    <property type="molecule type" value="Genomic_DNA"/>
</dbReference>
<organism evidence="2 3">
    <name type="scientific">Dielma fastidiosa</name>
    <dbReference type="NCBI Taxonomy" id="1034346"/>
    <lineage>
        <taxon>Bacteria</taxon>
        <taxon>Bacillati</taxon>
        <taxon>Bacillota</taxon>
        <taxon>Erysipelotrichia</taxon>
        <taxon>Erysipelotrichales</taxon>
        <taxon>Erysipelotrichaceae</taxon>
        <taxon>Dielma</taxon>
    </lineage>
</organism>
<keyword evidence="3" id="KW-1185">Reference proteome</keyword>
<dbReference type="Proteomes" id="UP001276902">
    <property type="component" value="Unassembled WGS sequence"/>
</dbReference>
<comment type="caution">
    <text evidence="2">The sequence shown here is derived from an EMBL/GenBank/DDBJ whole genome shotgun (WGS) entry which is preliminary data.</text>
</comment>
<accession>A0A318KUW9</accession>
<dbReference type="Proteomes" id="UP000247612">
    <property type="component" value="Unassembled WGS sequence"/>
</dbReference>
<reference evidence="1" key="2">
    <citation type="submission" date="2022-03" db="EMBL/GenBank/DDBJ databases">
        <title>First case of bacteraemia caused by Dielma fastidiosa in a patient hospitalised with diverticulitis.</title>
        <authorList>
            <person name="Forman-Ankjaer B."/>
            <person name="Hvid-Jensen F."/>
            <person name="Kobel C.M."/>
            <person name="Greve T."/>
        </authorList>
    </citation>
    <scope>NUCLEOTIDE SEQUENCE</scope>
    <source>
        <strain evidence="1">AUH_DF_2021</strain>
    </source>
</reference>
<reference evidence="2 3" key="1">
    <citation type="submission" date="2018-05" db="EMBL/GenBank/DDBJ databases">
        <title>Genomic Encyclopedia of Type Strains, Phase IV (KMG-IV): sequencing the most valuable type-strain genomes for metagenomic binning, comparative biology and taxonomic classification.</title>
        <authorList>
            <person name="Goeker M."/>
        </authorList>
    </citation>
    <scope>NUCLEOTIDE SEQUENCE [LARGE SCALE GENOMIC DNA]</scope>
    <source>
        <strain evidence="2 3">JC118</strain>
    </source>
</reference>
<dbReference type="STRING" id="1034346.GCA_000313565_00312"/>
<evidence type="ECO:0000313" key="2">
    <source>
        <dbReference type="EMBL" id="PXX81704.1"/>
    </source>
</evidence>